<proteinExistence type="inferred from homology"/>
<dbReference type="AlphaFoldDB" id="A0AAV8ZN18"/>
<dbReference type="PANTHER" id="PTHR21738:SF0">
    <property type="entry name" value="RIBOSOMAL RNA PROCESSING PROTEIN 36 HOMOLOG"/>
    <property type="match status" value="1"/>
</dbReference>
<dbReference type="GO" id="GO:0005730">
    <property type="term" value="C:nucleolus"/>
    <property type="evidence" value="ECO:0007669"/>
    <property type="project" value="UniProtKB-SubCell"/>
</dbReference>
<comment type="function">
    <text evidence="6">Component of the 90S pre-ribosome involved in the maturation of rRNAs. Required for early cleavages of the pre-RNAs in the 40S ribosomal subunit maturation pathway.</text>
</comment>
<feature type="compositionally biased region" description="Basic and acidic residues" evidence="7">
    <location>
        <begin position="16"/>
        <end position="26"/>
    </location>
</feature>
<accession>A0AAV8ZN18</accession>
<evidence type="ECO:0000256" key="2">
    <source>
        <dbReference type="ARBA" id="ARBA00009418"/>
    </source>
</evidence>
<evidence type="ECO:0000256" key="1">
    <source>
        <dbReference type="ARBA" id="ARBA00004604"/>
    </source>
</evidence>
<evidence type="ECO:0000256" key="6">
    <source>
        <dbReference type="RuleBase" id="RU368027"/>
    </source>
</evidence>
<evidence type="ECO:0000256" key="4">
    <source>
        <dbReference type="ARBA" id="ARBA00022552"/>
    </source>
</evidence>
<name>A0AAV8ZN18_9CUCU</name>
<keyword evidence="5 6" id="KW-0539">Nucleus</keyword>
<reference evidence="8" key="1">
    <citation type="journal article" date="2023" name="Insect Mol. Biol.">
        <title>Genome sequencing provides insights into the evolution of gene families encoding plant cell wall-degrading enzymes in longhorned beetles.</title>
        <authorList>
            <person name="Shin N.R."/>
            <person name="Okamura Y."/>
            <person name="Kirsch R."/>
            <person name="Pauchet Y."/>
        </authorList>
    </citation>
    <scope>NUCLEOTIDE SEQUENCE</scope>
    <source>
        <strain evidence="8">RBIC_L_NR</strain>
    </source>
</reference>
<sequence length="133" mass="16179">MSDTEFENNSIFSKTSRSEELETTEQERVKKLKQELNTKFDNKTFKSNYKFVNDIRQNEKEQLKKEFEMCTNPERKKTIKLIMQRIDNQIREQQKKEMENRKEYNEKISIREKLRKGEKPVFKKKCKGSSIIM</sequence>
<evidence type="ECO:0000256" key="5">
    <source>
        <dbReference type="ARBA" id="ARBA00023242"/>
    </source>
</evidence>
<dbReference type="Pfam" id="PF06102">
    <property type="entry name" value="RRP36"/>
    <property type="match status" value="1"/>
</dbReference>
<comment type="caution">
    <text evidence="8">The sequence shown here is derived from an EMBL/GenBank/DDBJ whole genome shotgun (WGS) entry which is preliminary data.</text>
</comment>
<keyword evidence="3 6" id="KW-0690">Ribosome biogenesis</keyword>
<dbReference type="GO" id="GO:0000462">
    <property type="term" value="P:maturation of SSU-rRNA from tricistronic rRNA transcript (SSU-rRNA, 5.8S rRNA, LSU-rRNA)"/>
    <property type="evidence" value="ECO:0007669"/>
    <property type="project" value="TreeGrafter"/>
</dbReference>
<evidence type="ECO:0000313" key="8">
    <source>
        <dbReference type="EMBL" id="KAJ8966485.1"/>
    </source>
</evidence>
<dbReference type="EMBL" id="JANEYF010000994">
    <property type="protein sequence ID" value="KAJ8966485.1"/>
    <property type="molecule type" value="Genomic_DNA"/>
</dbReference>
<evidence type="ECO:0000256" key="7">
    <source>
        <dbReference type="SAM" id="MobiDB-lite"/>
    </source>
</evidence>
<organism evidence="8 9">
    <name type="scientific">Rhamnusium bicolor</name>
    <dbReference type="NCBI Taxonomy" id="1586634"/>
    <lineage>
        <taxon>Eukaryota</taxon>
        <taxon>Metazoa</taxon>
        <taxon>Ecdysozoa</taxon>
        <taxon>Arthropoda</taxon>
        <taxon>Hexapoda</taxon>
        <taxon>Insecta</taxon>
        <taxon>Pterygota</taxon>
        <taxon>Neoptera</taxon>
        <taxon>Endopterygota</taxon>
        <taxon>Coleoptera</taxon>
        <taxon>Polyphaga</taxon>
        <taxon>Cucujiformia</taxon>
        <taxon>Chrysomeloidea</taxon>
        <taxon>Cerambycidae</taxon>
        <taxon>Lepturinae</taxon>
        <taxon>Rhagiini</taxon>
        <taxon>Rhamnusium</taxon>
    </lineage>
</organism>
<dbReference type="InterPro" id="IPR009292">
    <property type="entry name" value="RRP36"/>
</dbReference>
<protein>
    <recommendedName>
        <fullName evidence="6">rRNA biogenesis protein RRP36</fullName>
    </recommendedName>
</protein>
<evidence type="ECO:0000313" key="9">
    <source>
        <dbReference type="Proteomes" id="UP001162156"/>
    </source>
</evidence>
<dbReference type="GO" id="GO:0030686">
    <property type="term" value="C:90S preribosome"/>
    <property type="evidence" value="ECO:0007669"/>
    <property type="project" value="TreeGrafter"/>
</dbReference>
<feature type="region of interest" description="Disordered" evidence="7">
    <location>
        <begin position="1"/>
        <end position="26"/>
    </location>
</feature>
<comment type="subcellular location">
    <subcellularLocation>
        <location evidence="1 6">Nucleus</location>
        <location evidence="1 6">Nucleolus</location>
    </subcellularLocation>
</comment>
<keyword evidence="4 6" id="KW-0698">rRNA processing</keyword>
<comment type="similarity">
    <text evidence="2 6">Belongs to the RRP36 family.</text>
</comment>
<gene>
    <name evidence="8" type="ORF">NQ314_003494</name>
</gene>
<comment type="subunit">
    <text evidence="6">Associates with 90S and pre-40S pre-ribosomal particles.</text>
</comment>
<dbReference type="PANTHER" id="PTHR21738">
    <property type="entry name" value="RIBOSOMAL RNA PROCESSING PROTEIN 36 HOMOLOG"/>
    <property type="match status" value="1"/>
</dbReference>
<keyword evidence="6" id="KW-0687">Ribonucleoprotein</keyword>
<evidence type="ECO:0000256" key="3">
    <source>
        <dbReference type="ARBA" id="ARBA00022517"/>
    </source>
</evidence>
<dbReference type="Proteomes" id="UP001162156">
    <property type="component" value="Unassembled WGS sequence"/>
</dbReference>
<keyword evidence="9" id="KW-1185">Reference proteome</keyword>